<proteinExistence type="predicted"/>
<dbReference type="PROSITE" id="PS51186">
    <property type="entry name" value="GNAT"/>
    <property type="match status" value="1"/>
</dbReference>
<dbReference type="InterPro" id="IPR000182">
    <property type="entry name" value="GNAT_dom"/>
</dbReference>
<dbReference type="CDD" id="cd04301">
    <property type="entry name" value="NAT_SF"/>
    <property type="match status" value="1"/>
</dbReference>
<dbReference type="Gene3D" id="3.40.630.30">
    <property type="match status" value="1"/>
</dbReference>
<dbReference type="Pfam" id="PF13527">
    <property type="entry name" value="Acetyltransf_9"/>
    <property type="match status" value="1"/>
</dbReference>
<dbReference type="InterPro" id="IPR016181">
    <property type="entry name" value="Acyl_CoA_acyltransferase"/>
</dbReference>
<dbReference type="GO" id="GO:0030649">
    <property type="term" value="P:aminoglycoside antibiotic catabolic process"/>
    <property type="evidence" value="ECO:0007669"/>
    <property type="project" value="TreeGrafter"/>
</dbReference>
<dbReference type="PANTHER" id="PTHR37817">
    <property type="entry name" value="N-ACETYLTRANSFERASE EIS"/>
    <property type="match status" value="1"/>
</dbReference>
<reference evidence="3" key="1">
    <citation type="submission" date="2016-11" db="EMBL/GenBank/DDBJ databases">
        <authorList>
            <person name="Varghese N."/>
            <person name="Submissions S."/>
        </authorList>
    </citation>
    <scope>NUCLEOTIDE SEQUENCE [LARGE SCALE GENOMIC DNA]</scope>
    <source>
        <strain evidence="3">DSM 27370</strain>
    </source>
</reference>
<evidence type="ECO:0000313" key="3">
    <source>
        <dbReference type="Proteomes" id="UP000184480"/>
    </source>
</evidence>
<dbReference type="GO" id="GO:0034069">
    <property type="term" value="F:aminoglycoside N-acetyltransferase activity"/>
    <property type="evidence" value="ECO:0007669"/>
    <property type="project" value="TreeGrafter"/>
</dbReference>
<dbReference type="EMBL" id="FQUC01000019">
    <property type="protein sequence ID" value="SHG25140.1"/>
    <property type="molecule type" value="Genomic_DNA"/>
</dbReference>
<name>A0A1M5IB62_9BACT</name>
<sequence>MIQFANTDTTPLVRSMWKTCFEDTEEYLDLHFTRKYKPENTLLYFEDGVAVAALQMLPYSIRFYGEVVSFYYLAGLCTLPEYRNKGYMGQLINTSFEVMKEREVALCGLVPAEEWLFSYYSKYGFTVVFDSSENTIELKPMLKSKDPYSEFDKKYQQSNFTVLKNRNDFEAIIIDYLAEDCPPKGNLRGMARVLLPEKALGLFAKKNPDKNFSLKVENQAYKIENGKVDYINSSAPDIDISLFTRLLFGYHTSLLDAEYASQFDEHQPVINLMLE</sequence>
<feature type="domain" description="N-acetyltransferase" evidence="1">
    <location>
        <begin position="1"/>
        <end position="143"/>
    </location>
</feature>
<protein>
    <submittedName>
        <fullName evidence="2">Acetyltransferase (GNAT) domain-containing protein</fullName>
    </submittedName>
</protein>
<dbReference type="Proteomes" id="UP000184480">
    <property type="component" value="Unassembled WGS sequence"/>
</dbReference>
<keyword evidence="2" id="KW-0808">Transferase</keyword>
<organism evidence="2 3">
    <name type="scientific">Dysgonomonas macrotermitis</name>
    <dbReference type="NCBI Taxonomy" id="1346286"/>
    <lineage>
        <taxon>Bacteria</taxon>
        <taxon>Pseudomonadati</taxon>
        <taxon>Bacteroidota</taxon>
        <taxon>Bacteroidia</taxon>
        <taxon>Bacteroidales</taxon>
        <taxon>Dysgonomonadaceae</taxon>
        <taxon>Dysgonomonas</taxon>
    </lineage>
</organism>
<dbReference type="STRING" id="1346286.SAMN05444362_1194"/>
<dbReference type="PANTHER" id="PTHR37817:SF1">
    <property type="entry name" value="N-ACETYLTRANSFERASE EIS"/>
    <property type="match status" value="1"/>
</dbReference>
<dbReference type="RefSeq" id="WP_062178781.1">
    <property type="nucleotide sequence ID" value="NZ_BBXL01000005.1"/>
</dbReference>
<evidence type="ECO:0000313" key="2">
    <source>
        <dbReference type="EMBL" id="SHG25140.1"/>
    </source>
</evidence>
<dbReference type="OrthoDB" id="9765580at2"/>
<keyword evidence="3" id="KW-1185">Reference proteome</keyword>
<accession>A0A1M5IB62</accession>
<dbReference type="AlphaFoldDB" id="A0A1M5IB62"/>
<evidence type="ECO:0000259" key="1">
    <source>
        <dbReference type="PROSITE" id="PS51186"/>
    </source>
</evidence>
<gene>
    <name evidence="2" type="ORF">SAMN05444362_1194</name>
</gene>
<dbReference type="InterPro" id="IPR051554">
    <property type="entry name" value="Acetyltransferase_Eis"/>
</dbReference>
<dbReference type="SUPFAM" id="SSF55729">
    <property type="entry name" value="Acyl-CoA N-acyltransferases (Nat)"/>
    <property type="match status" value="1"/>
</dbReference>